<evidence type="ECO:0000313" key="2">
    <source>
        <dbReference type="EMBL" id="AYV85571.1"/>
    </source>
</evidence>
<dbReference type="Gene3D" id="3.90.75.20">
    <property type="match status" value="1"/>
</dbReference>
<reference evidence="2" key="1">
    <citation type="submission" date="2018-10" db="EMBL/GenBank/DDBJ databases">
        <title>Hidden diversity of soil giant viruses.</title>
        <authorList>
            <person name="Schulz F."/>
            <person name="Alteio L."/>
            <person name="Goudeau D."/>
            <person name="Ryan E.M."/>
            <person name="Malmstrom R.R."/>
            <person name="Blanchard J."/>
            <person name="Woyke T."/>
        </authorList>
    </citation>
    <scope>NUCLEOTIDE SEQUENCE</scope>
    <source>
        <strain evidence="2">SAV1</strain>
    </source>
</reference>
<dbReference type="SUPFAM" id="SSF54060">
    <property type="entry name" value="His-Me finger endonucleases"/>
    <property type="match status" value="1"/>
</dbReference>
<feature type="compositionally biased region" description="Basic and acidic residues" evidence="1">
    <location>
        <begin position="118"/>
        <end position="134"/>
    </location>
</feature>
<feature type="region of interest" description="Disordered" evidence="1">
    <location>
        <begin position="87"/>
        <end position="151"/>
    </location>
</feature>
<dbReference type="InterPro" id="IPR044925">
    <property type="entry name" value="His-Me_finger_sf"/>
</dbReference>
<evidence type="ECO:0000256" key="1">
    <source>
        <dbReference type="SAM" id="MobiDB-lite"/>
    </source>
</evidence>
<name>A0A3G5AGZ3_9VIRU</name>
<feature type="compositionally biased region" description="Basic and acidic residues" evidence="1">
    <location>
        <begin position="100"/>
        <end position="109"/>
    </location>
</feature>
<feature type="compositionally biased region" description="Basic residues" evidence="1">
    <location>
        <begin position="138"/>
        <end position="151"/>
    </location>
</feature>
<sequence length="151" mass="17819">MKEKYIVYHKKNFDGSQMIQFSNLGERKDFLVHRLVGSYFLKKKNSEDNLIYHKDKNKSNNNVENLGWCHKPGIDILESHYNVPYYDPETAVKPPKRKSVKDEPKDLLTAKRSNLSKYQRELRKKLLEERDKKSGSKTSKKKKSNSKQSSR</sequence>
<gene>
    <name evidence="2" type="ORF">Satyrvirus23_14</name>
</gene>
<evidence type="ECO:0008006" key="3">
    <source>
        <dbReference type="Google" id="ProtNLM"/>
    </source>
</evidence>
<organism evidence="2">
    <name type="scientific">Satyrvirus sp</name>
    <dbReference type="NCBI Taxonomy" id="2487771"/>
    <lineage>
        <taxon>Viruses</taxon>
        <taxon>Varidnaviria</taxon>
        <taxon>Bamfordvirae</taxon>
        <taxon>Nucleocytoviricota</taxon>
        <taxon>Megaviricetes</taxon>
        <taxon>Imitervirales</taxon>
        <taxon>Mimiviridae</taxon>
        <taxon>Megamimivirinae</taxon>
    </lineage>
</organism>
<proteinExistence type="predicted"/>
<dbReference type="EMBL" id="MK072459">
    <property type="protein sequence ID" value="AYV85571.1"/>
    <property type="molecule type" value="Genomic_DNA"/>
</dbReference>
<protein>
    <recommendedName>
        <fullName evidence="3">HNH endonuclease</fullName>
    </recommendedName>
</protein>
<accession>A0A3G5AGZ3</accession>